<dbReference type="EMBL" id="CNFU01000681">
    <property type="protein sequence ID" value="CKS31680.1"/>
    <property type="molecule type" value="Genomic_DNA"/>
</dbReference>
<dbReference type="Proteomes" id="UP000049023">
    <property type="component" value="Unassembled WGS sequence"/>
</dbReference>
<keyword evidence="2" id="KW-0808">Transferase</keyword>
<evidence type="ECO:0000313" key="3">
    <source>
        <dbReference type="Proteomes" id="UP000049023"/>
    </source>
</evidence>
<protein>
    <submittedName>
        <fullName evidence="2">5-methyltetrahydropteroyltriglutamate/homocysteine S-methyltransferase</fullName>
    </submittedName>
</protein>
<dbReference type="GO" id="GO:0032259">
    <property type="term" value="P:methylation"/>
    <property type="evidence" value="ECO:0007669"/>
    <property type="project" value="UniProtKB-KW"/>
</dbReference>
<feature type="domain" description="Cobalamin-independent methionine synthase MetE C-terminal/archaeal" evidence="1">
    <location>
        <begin position="1"/>
        <end position="93"/>
    </location>
</feature>
<keyword evidence="2" id="KW-0489">Methyltransferase</keyword>
<name>A0A655A5W2_MYCTX</name>
<proteinExistence type="predicted"/>
<sequence>MDASTLQAADLDAVAAFVESGRTVVLGLVPVTAPERAPSMEEVAAAAVAVTDRLGVPRSALRDRLGVSPACGLANATGQWARTAVGLARDVAEAFARDPEAI</sequence>
<organism evidence="2 3">
    <name type="scientific">Mycobacterium tuberculosis</name>
    <dbReference type="NCBI Taxonomy" id="1773"/>
    <lineage>
        <taxon>Bacteria</taxon>
        <taxon>Bacillati</taxon>
        <taxon>Actinomycetota</taxon>
        <taxon>Actinomycetes</taxon>
        <taxon>Mycobacteriales</taxon>
        <taxon>Mycobacteriaceae</taxon>
        <taxon>Mycobacterium</taxon>
        <taxon>Mycobacterium tuberculosis complex</taxon>
    </lineage>
</organism>
<evidence type="ECO:0000259" key="1">
    <source>
        <dbReference type="Pfam" id="PF01717"/>
    </source>
</evidence>
<dbReference type="InterPro" id="IPR002629">
    <property type="entry name" value="Met_Synth_C/arc"/>
</dbReference>
<dbReference type="SUPFAM" id="SSF51726">
    <property type="entry name" value="UROD/MetE-like"/>
    <property type="match status" value="1"/>
</dbReference>
<accession>A0A655A5W2</accession>
<dbReference type="InterPro" id="IPR038071">
    <property type="entry name" value="UROD/MetE-like_sf"/>
</dbReference>
<dbReference type="AlphaFoldDB" id="A0A655A5W2"/>
<dbReference type="GO" id="GO:0008270">
    <property type="term" value="F:zinc ion binding"/>
    <property type="evidence" value="ECO:0007669"/>
    <property type="project" value="InterPro"/>
</dbReference>
<dbReference type="GO" id="GO:0003871">
    <property type="term" value="F:5-methyltetrahydropteroyltriglutamate-homocysteine S-methyltransferase activity"/>
    <property type="evidence" value="ECO:0007669"/>
    <property type="project" value="InterPro"/>
</dbReference>
<dbReference type="GO" id="GO:0009086">
    <property type="term" value="P:methionine biosynthetic process"/>
    <property type="evidence" value="ECO:0007669"/>
    <property type="project" value="InterPro"/>
</dbReference>
<gene>
    <name evidence="2" type="ORF">ERS027661_02902</name>
</gene>
<reference evidence="2 3" key="1">
    <citation type="submission" date="2015-03" db="EMBL/GenBank/DDBJ databases">
        <authorList>
            <consortium name="Pathogen Informatics"/>
        </authorList>
    </citation>
    <scope>NUCLEOTIDE SEQUENCE [LARGE SCALE GENOMIC DNA]</scope>
    <source>
        <strain evidence="2 3">Bir 187</strain>
    </source>
</reference>
<evidence type="ECO:0000313" key="2">
    <source>
        <dbReference type="EMBL" id="CKS31680.1"/>
    </source>
</evidence>
<dbReference type="Pfam" id="PF01717">
    <property type="entry name" value="Meth_synt_2"/>
    <property type="match status" value="1"/>
</dbReference>
<dbReference type="Gene3D" id="3.20.20.210">
    <property type="match status" value="1"/>
</dbReference>